<dbReference type="Gene3D" id="3.40.50.300">
    <property type="entry name" value="P-loop containing nucleotide triphosphate hydrolases"/>
    <property type="match status" value="1"/>
</dbReference>
<dbReference type="Gene3D" id="1.10.533.10">
    <property type="entry name" value="Death Domain, Fas"/>
    <property type="match status" value="1"/>
</dbReference>
<reference evidence="7 9" key="2">
    <citation type="journal article" date="2013" name="Nature">
        <title>Insights into bilaterian evolution from three spiralian genomes.</title>
        <authorList>
            <person name="Simakov O."/>
            <person name="Marletaz F."/>
            <person name="Cho S.J."/>
            <person name="Edsinger-Gonzales E."/>
            <person name="Havlak P."/>
            <person name="Hellsten U."/>
            <person name="Kuo D.H."/>
            <person name="Larsson T."/>
            <person name="Lv J."/>
            <person name="Arendt D."/>
            <person name="Savage R."/>
            <person name="Osoegawa K."/>
            <person name="de Jong P."/>
            <person name="Grimwood J."/>
            <person name="Chapman J.A."/>
            <person name="Shapiro H."/>
            <person name="Aerts A."/>
            <person name="Otillar R.P."/>
            <person name="Terry A.Y."/>
            <person name="Boore J.L."/>
            <person name="Grigoriev I.V."/>
            <person name="Lindberg D.R."/>
            <person name="Seaver E.C."/>
            <person name="Weisblat D.A."/>
            <person name="Putnam N.H."/>
            <person name="Rokhsar D.S."/>
        </authorList>
    </citation>
    <scope>NUCLEOTIDE SEQUENCE</scope>
    <source>
        <strain evidence="7 9">I ESC-2004</strain>
    </source>
</reference>
<dbReference type="STRING" id="283909.R7UQK2"/>
<feature type="domain" description="CARD" evidence="5">
    <location>
        <begin position="1"/>
        <end position="95"/>
    </location>
</feature>
<comment type="subcellular location">
    <subcellularLocation>
        <location evidence="1">Cytoplasm</location>
    </subcellularLocation>
</comment>
<reference evidence="8" key="3">
    <citation type="submission" date="2015-06" db="UniProtKB">
        <authorList>
            <consortium name="EnsemblMetazoa"/>
        </authorList>
    </citation>
    <scope>IDENTIFICATION</scope>
</reference>
<keyword evidence="2" id="KW-0963">Cytoplasm</keyword>
<evidence type="ECO:0000259" key="6">
    <source>
        <dbReference type="PROSITE" id="PS50837"/>
    </source>
</evidence>
<protein>
    <recommendedName>
        <fullName evidence="10">CARD domain-containing protein</fullName>
    </recommendedName>
</protein>
<reference evidence="9" key="1">
    <citation type="submission" date="2012-12" db="EMBL/GenBank/DDBJ databases">
        <authorList>
            <person name="Hellsten U."/>
            <person name="Grimwood J."/>
            <person name="Chapman J.A."/>
            <person name="Shapiro H."/>
            <person name="Aerts A."/>
            <person name="Otillar R.P."/>
            <person name="Terry A.Y."/>
            <person name="Boore J.L."/>
            <person name="Simakov O."/>
            <person name="Marletaz F."/>
            <person name="Cho S.-J."/>
            <person name="Edsinger-Gonzales E."/>
            <person name="Havlak P."/>
            <person name="Kuo D.-H."/>
            <person name="Larsson T."/>
            <person name="Lv J."/>
            <person name="Arendt D."/>
            <person name="Savage R."/>
            <person name="Osoegawa K."/>
            <person name="de Jong P."/>
            <person name="Lindberg D.R."/>
            <person name="Seaver E.C."/>
            <person name="Weisblat D.A."/>
            <person name="Putnam N.H."/>
            <person name="Grigoriev I.V."/>
            <person name="Rokhsar D.S."/>
        </authorList>
    </citation>
    <scope>NUCLEOTIDE SEQUENCE</scope>
    <source>
        <strain evidence="9">I ESC-2004</strain>
    </source>
</reference>
<evidence type="ECO:0000256" key="4">
    <source>
        <dbReference type="ARBA" id="ARBA00022859"/>
    </source>
</evidence>
<dbReference type="AlphaFoldDB" id="R7UQK2"/>
<evidence type="ECO:0000313" key="7">
    <source>
        <dbReference type="EMBL" id="ELU05686.1"/>
    </source>
</evidence>
<keyword evidence="3" id="KW-0399">Innate immunity</keyword>
<dbReference type="InterPro" id="IPR027417">
    <property type="entry name" value="P-loop_NTPase"/>
</dbReference>
<dbReference type="Pfam" id="PF00619">
    <property type="entry name" value="CARD"/>
    <property type="match status" value="1"/>
</dbReference>
<dbReference type="PROSITE" id="PS50837">
    <property type="entry name" value="NACHT"/>
    <property type="match status" value="1"/>
</dbReference>
<evidence type="ECO:0000259" key="5">
    <source>
        <dbReference type="PROSITE" id="PS50209"/>
    </source>
</evidence>
<dbReference type="PANTHER" id="PTHR46844">
    <property type="entry name" value="SLR5058 PROTEIN"/>
    <property type="match status" value="1"/>
</dbReference>
<dbReference type="EMBL" id="AMQN01023324">
    <property type="status" value="NOT_ANNOTATED_CDS"/>
    <property type="molecule type" value="Genomic_DNA"/>
</dbReference>
<sequence>MEYRHKECLKSNRDFLCSNISLSTGLLAKLSESDVITDEHLQKLQNIERNDTTKAAVLEFLTEVLPRRAPEAFNLFLEALSESAQKHIADHLKKWLGDVCPEDAGTFKSLRAELRSHYKRRLASIRPMPWQQDIYLNLTDVFVERQLKLKTNYKGDERIVTMDDLFTPQQTKEIPRRLLIEGNPGIGKSTICQTLAHEWGEQSCGRHCGTLCVHSFDLVLYFHAGDFIDEESVAHAVQKHLLPSDCRITTSELQGIIEAKNVLIIVDAFDEANAGNTTLDRLIKGDILRHKTLLITLPTKQTLAL</sequence>
<dbReference type="InterPro" id="IPR007111">
    <property type="entry name" value="NACHT_NTPase"/>
</dbReference>
<dbReference type="GO" id="GO:0042981">
    <property type="term" value="P:regulation of apoptotic process"/>
    <property type="evidence" value="ECO:0007669"/>
    <property type="project" value="InterPro"/>
</dbReference>
<evidence type="ECO:0000256" key="2">
    <source>
        <dbReference type="ARBA" id="ARBA00022490"/>
    </source>
</evidence>
<gene>
    <name evidence="7" type="ORF">CAPTEDRAFT_213716</name>
</gene>
<dbReference type="PROSITE" id="PS50209">
    <property type="entry name" value="CARD"/>
    <property type="match status" value="1"/>
</dbReference>
<proteinExistence type="predicted"/>
<dbReference type="SUPFAM" id="SSF52540">
    <property type="entry name" value="P-loop containing nucleoside triphosphate hydrolases"/>
    <property type="match status" value="1"/>
</dbReference>
<evidence type="ECO:0000313" key="9">
    <source>
        <dbReference type="Proteomes" id="UP000014760"/>
    </source>
</evidence>
<keyword evidence="9" id="KW-1185">Reference proteome</keyword>
<dbReference type="GO" id="GO:0045087">
    <property type="term" value="P:innate immune response"/>
    <property type="evidence" value="ECO:0007669"/>
    <property type="project" value="UniProtKB-KW"/>
</dbReference>
<dbReference type="SMART" id="SM00114">
    <property type="entry name" value="CARD"/>
    <property type="match status" value="1"/>
</dbReference>
<dbReference type="InterPro" id="IPR001315">
    <property type="entry name" value="CARD"/>
</dbReference>
<evidence type="ECO:0008006" key="10">
    <source>
        <dbReference type="Google" id="ProtNLM"/>
    </source>
</evidence>
<evidence type="ECO:0000256" key="3">
    <source>
        <dbReference type="ARBA" id="ARBA00022588"/>
    </source>
</evidence>
<accession>R7UQK2</accession>
<dbReference type="Pfam" id="PF05729">
    <property type="entry name" value="NACHT"/>
    <property type="match status" value="1"/>
</dbReference>
<evidence type="ECO:0000313" key="8">
    <source>
        <dbReference type="EnsemblMetazoa" id="CapteP213716"/>
    </source>
</evidence>
<dbReference type="EMBL" id="KB301346">
    <property type="protein sequence ID" value="ELU05686.1"/>
    <property type="molecule type" value="Genomic_DNA"/>
</dbReference>
<keyword evidence="4" id="KW-0391">Immunity</keyword>
<dbReference type="CDD" id="cd01671">
    <property type="entry name" value="CARD"/>
    <property type="match status" value="1"/>
</dbReference>
<dbReference type="HOGENOM" id="CLU_009460_1_0_1"/>
<name>R7UQK2_CAPTE</name>
<evidence type="ECO:0000256" key="1">
    <source>
        <dbReference type="ARBA" id="ARBA00004496"/>
    </source>
</evidence>
<dbReference type="GO" id="GO:0005737">
    <property type="term" value="C:cytoplasm"/>
    <property type="evidence" value="ECO:0007669"/>
    <property type="project" value="UniProtKB-SubCell"/>
</dbReference>
<dbReference type="EnsemblMetazoa" id="CapteT213716">
    <property type="protein sequence ID" value="CapteP213716"/>
    <property type="gene ID" value="CapteG213716"/>
</dbReference>
<dbReference type="InterPro" id="IPR011029">
    <property type="entry name" value="DEATH-like_dom_sf"/>
</dbReference>
<dbReference type="SUPFAM" id="SSF47986">
    <property type="entry name" value="DEATH domain"/>
    <property type="match status" value="1"/>
</dbReference>
<organism evidence="7">
    <name type="scientific">Capitella teleta</name>
    <name type="common">Polychaete worm</name>
    <dbReference type="NCBI Taxonomy" id="283909"/>
    <lineage>
        <taxon>Eukaryota</taxon>
        <taxon>Metazoa</taxon>
        <taxon>Spiralia</taxon>
        <taxon>Lophotrochozoa</taxon>
        <taxon>Annelida</taxon>
        <taxon>Polychaeta</taxon>
        <taxon>Sedentaria</taxon>
        <taxon>Scolecida</taxon>
        <taxon>Capitellidae</taxon>
        <taxon>Capitella</taxon>
    </lineage>
</organism>
<dbReference type="OrthoDB" id="120976at2759"/>
<dbReference type="PANTHER" id="PTHR46844:SF1">
    <property type="entry name" value="SLR5058 PROTEIN"/>
    <property type="match status" value="1"/>
</dbReference>
<feature type="domain" description="NACHT" evidence="6">
    <location>
        <begin position="176"/>
        <end position="305"/>
    </location>
</feature>
<dbReference type="Proteomes" id="UP000014760">
    <property type="component" value="Unassembled WGS sequence"/>
</dbReference>